<reference evidence="3 4" key="1">
    <citation type="submission" date="2020-08" db="EMBL/GenBank/DDBJ databases">
        <title>Genomic Encyclopedia of Type Strains, Phase IV (KMG-V): Genome sequencing to study the core and pangenomes of soil and plant-associated prokaryotes.</title>
        <authorList>
            <person name="Whitman W."/>
        </authorList>
    </citation>
    <scope>NUCLEOTIDE SEQUENCE [LARGE SCALE GENOMIC DNA]</scope>
    <source>
        <strain evidence="3 4">M8UP14</strain>
    </source>
</reference>
<dbReference type="GO" id="GO:0003677">
    <property type="term" value="F:DNA binding"/>
    <property type="evidence" value="ECO:0007669"/>
    <property type="project" value="InterPro"/>
</dbReference>
<evidence type="ECO:0000259" key="1">
    <source>
        <dbReference type="Pfam" id="PF09722"/>
    </source>
</evidence>
<comment type="caution">
    <text evidence="3">The sequence shown here is derived from an EMBL/GenBank/DDBJ whole genome shotgun (WGS) entry which is preliminary data.</text>
</comment>
<protein>
    <recommendedName>
        <fullName evidence="5">DUF2384 domain-containing protein</fullName>
    </recommendedName>
</protein>
<organism evidence="3 4">
    <name type="scientific">Granulicella aggregans</name>
    <dbReference type="NCBI Taxonomy" id="474949"/>
    <lineage>
        <taxon>Bacteria</taxon>
        <taxon>Pseudomonadati</taxon>
        <taxon>Acidobacteriota</taxon>
        <taxon>Terriglobia</taxon>
        <taxon>Terriglobales</taxon>
        <taxon>Acidobacteriaceae</taxon>
        <taxon>Granulicella</taxon>
    </lineage>
</organism>
<dbReference type="RefSeq" id="WP_184219465.1">
    <property type="nucleotide sequence ID" value="NZ_JACHIP010000005.1"/>
</dbReference>
<dbReference type="Pfam" id="PF20432">
    <property type="entry name" value="Xre-like-HTH"/>
    <property type="match status" value="1"/>
</dbReference>
<dbReference type="InterPro" id="IPR024467">
    <property type="entry name" value="Xre/MbcA/ParS-like_toxin-bd"/>
</dbReference>
<accession>A0A7W7ZFA4</accession>
<evidence type="ECO:0000259" key="2">
    <source>
        <dbReference type="Pfam" id="PF20432"/>
    </source>
</evidence>
<sequence length="151" mass="16856">MPAALLVEQLAPSVTGYPFEHAANLADERERARLSASALKAFLNIASKWELNEVQSRGLLGGVASSTFHTWRSNPGGKKLDQDTLTRISLVIGIYKALNIYFSKPWSDRWITLENRGPLFAGRAPIAYMLRYGQPGMVEVRRMLDAWRGGH</sequence>
<feature type="domain" description="Antitoxin Xre-like helix-turn-helix" evidence="2">
    <location>
        <begin position="29"/>
        <end position="92"/>
    </location>
</feature>
<proteinExistence type="predicted"/>
<dbReference type="Pfam" id="PF09722">
    <property type="entry name" value="Xre_MbcA_ParS_C"/>
    <property type="match status" value="1"/>
</dbReference>
<name>A0A7W7ZFA4_9BACT</name>
<dbReference type="EMBL" id="JACHIP010000005">
    <property type="protein sequence ID" value="MBB5058905.1"/>
    <property type="molecule type" value="Genomic_DNA"/>
</dbReference>
<dbReference type="AlphaFoldDB" id="A0A7W7ZFA4"/>
<dbReference type="Proteomes" id="UP000540989">
    <property type="component" value="Unassembled WGS sequence"/>
</dbReference>
<gene>
    <name evidence="3" type="ORF">HDF16_003628</name>
</gene>
<evidence type="ECO:0008006" key="5">
    <source>
        <dbReference type="Google" id="ProtNLM"/>
    </source>
</evidence>
<dbReference type="InterPro" id="IPR046847">
    <property type="entry name" value="Xre-like_HTH"/>
</dbReference>
<feature type="domain" description="Antitoxin Xre/MbcA/ParS-like toxin-binding" evidence="1">
    <location>
        <begin position="101"/>
        <end position="150"/>
    </location>
</feature>
<evidence type="ECO:0000313" key="3">
    <source>
        <dbReference type="EMBL" id="MBB5058905.1"/>
    </source>
</evidence>
<evidence type="ECO:0000313" key="4">
    <source>
        <dbReference type="Proteomes" id="UP000540989"/>
    </source>
</evidence>
<keyword evidence="4" id="KW-1185">Reference proteome</keyword>